<feature type="region of interest" description="Disordered" evidence="1">
    <location>
        <begin position="128"/>
        <end position="337"/>
    </location>
</feature>
<feature type="compositionally biased region" description="Pro residues" evidence="1">
    <location>
        <begin position="626"/>
        <end position="637"/>
    </location>
</feature>
<dbReference type="Proteomes" id="UP000001861">
    <property type="component" value="Unassembled WGS sequence"/>
</dbReference>
<feature type="compositionally biased region" description="Polar residues" evidence="1">
    <location>
        <begin position="511"/>
        <end position="520"/>
    </location>
</feature>
<comment type="caution">
    <text evidence="2">The sequence shown here is derived from an EMBL/GenBank/DDBJ whole genome shotgun (WGS) entry which is preliminary data.</text>
</comment>
<dbReference type="VEuPathDB" id="FungiDB:CC1G_15671"/>
<feature type="compositionally biased region" description="Polar residues" evidence="1">
    <location>
        <begin position="216"/>
        <end position="225"/>
    </location>
</feature>
<evidence type="ECO:0000256" key="1">
    <source>
        <dbReference type="SAM" id="MobiDB-lite"/>
    </source>
</evidence>
<dbReference type="AlphaFoldDB" id="D6RQD1"/>
<feature type="compositionally biased region" description="Basic residues" evidence="1">
    <location>
        <begin position="420"/>
        <end position="436"/>
    </location>
</feature>
<feature type="compositionally biased region" description="Low complexity" evidence="1">
    <location>
        <begin position="253"/>
        <end position="274"/>
    </location>
</feature>
<reference evidence="2 3" key="1">
    <citation type="journal article" date="2010" name="Proc. Natl. Acad. Sci. U.S.A.">
        <title>Insights into evolution of multicellular fungi from the assembled chromosomes of the mushroom Coprinopsis cinerea (Coprinus cinereus).</title>
        <authorList>
            <person name="Stajich J.E."/>
            <person name="Wilke S.K."/>
            <person name="Ahren D."/>
            <person name="Au C.H."/>
            <person name="Birren B.W."/>
            <person name="Borodovsky M."/>
            <person name="Burns C."/>
            <person name="Canback B."/>
            <person name="Casselton L.A."/>
            <person name="Cheng C.K."/>
            <person name="Deng J."/>
            <person name="Dietrich F.S."/>
            <person name="Fargo D.C."/>
            <person name="Farman M.L."/>
            <person name="Gathman A.C."/>
            <person name="Goldberg J."/>
            <person name="Guigo R."/>
            <person name="Hoegger P.J."/>
            <person name="Hooker J.B."/>
            <person name="Huggins A."/>
            <person name="James T.Y."/>
            <person name="Kamada T."/>
            <person name="Kilaru S."/>
            <person name="Kodira C."/>
            <person name="Kues U."/>
            <person name="Kupfer D."/>
            <person name="Kwan H.S."/>
            <person name="Lomsadze A."/>
            <person name="Li W."/>
            <person name="Lilly W.W."/>
            <person name="Ma L.J."/>
            <person name="Mackey A.J."/>
            <person name="Manning G."/>
            <person name="Martin F."/>
            <person name="Muraguchi H."/>
            <person name="Natvig D.O."/>
            <person name="Palmerini H."/>
            <person name="Ramesh M.A."/>
            <person name="Rehmeyer C.J."/>
            <person name="Roe B.A."/>
            <person name="Shenoy N."/>
            <person name="Stanke M."/>
            <person name="Ter-Hovhannisyan V."/>
            <person name="Tunlid A."/>
            <person name="Velagapudi R."/>
            <person name="Vision T.J."/>
            <person name="Zeng Q."/>
            <person name="Zolan M.E."/>
            <person name="Pukkila P.J."/>
        </authorList>
    </citation>
    <scope>NUCLEOTIDE SEQUENCE [LARGE SCALE GENOMIC DNA]</scope>
    <source>
        <strain evidence="3">Okayama-7 / 130 / ATCC MYA-4618 / FGSC 9003</strain>
    </source>
</reference>
<organism evidence="2 3">
    <name type="scientific">Coprinopsis cinerea (strain Okayama-7 / 130 / ATCC MYA-4618 / FGSC 9003)</name>
    <name type="common">Inky cap fungus</name>
    <name type="synonym">Hormographiella aspergillata</name>
    <dbReference type="NCBI Taxonomy" id="240176"/>
    <lineage>
        <taxon>Eukaryota</taxon>
        <taxon>Fungi</taxon>
        <taxon>Dikarya</taxon>
        <taxon>Basidiomycota</taxon>
        <taxon>Agaricomycotina</taxon>
        <taxon>Agaricomycetes</taxon>
        <taxon>Agaricomycetidae</taxon>
        <taxon>Agaricales</taxon>
        <taxon>Agaricineae</taxon>
        <taxon>Psathyrellaceae</taxon>
        <taxon>Coprinopsis</taxon>
    </lineage>
</organism>
<dbReference type="OrthoDB" id="3063746at2759"/>
<accession>D6RQD1</accession>
<feature type="region of interest" description="Disordered" evidence="1">
    <location>
        <begin position="384"/>
        <end position="464"/>
    </location>
</feature>
<feature type="region of interest" description="Disordered" evidence="1">
    <location>
        <begin position="580"/>
        <end position="646"/>
    </location>
</feature>
<feature type="compositionally biased region" description="Polar residues" evidence="1">
    <location>
        <begin position="147"/>
        <end position="170"/>
    </location>
</feature>
<dbReference type="RefSeq" id="XP_002910241.1">
    <property type="nucleotide sequence ID" value="XM_002910195.1"/>
</dbReference>
<feature type="compositionally biased region" description="Polar residues" evidence="1">
    <location>
        <begin position="613"/>
        <end position="622"/>
    </location>
</feature>
<proteinExistence type="predicted"/>
<keyword evidence="3" id="KW-1185">Reference proteome</keyword>
<feature type="compositionally biased region" description="Basic residues" evidence="1">
    <location>
        <begin position="243"/>
        <end position="252"/>
    </location>
</feature>
<sequence>MSLPARTPSPVNRNAEFSALPPVTVTAPNVGTNWQTNGNGFAFGSIEPRHSLDGNMYNSWNSGVLRPYGHAIPGSQAPAGFSDHVQPGRLHGGPPGLYRAGMPMQAGLTLAYYGGSAIDAGNSGVAQQRSSVLSQEHHTVASKGPVENSNNDTDTRPAQEQSQHQKTVGNPDQKKRGKSRVKVEPTGEVIDITSSECEDDGAVAKERDSADGPNNAVVNEASNNDASREQDGASVTRSAAKASNRKRGKRVKSSPVVLSSESSDSDAGAGMSGPPFTQKRPDSSLQPSPLKKSPSSTKRSRSAGPVGATGNGEDDPPRKRTQTENNSDMEVGGMSEPEWASFLGGIVRRQKQAGMSTKDIKRRLNGFVSSTKRWRSTFLDIEAVEDNDSASDSSMEVDKYDTDDSFIDDSEVVASTSTSRKPRGRGKDQKRRSHIVHKADIPDTIGAEGTIQRDDNTFNPSEDVELPTPGLELEDFARQHREFVAQQIEDDRYMAEAIDRNHAMMSARSPAPTTANSRTTIARDDAESESSGDEYGVKYFRAQLQEAIRRSRAAHERRLEAQGVWPPTMAAVPSVQELLRMYPSPSTPGPRGPPSSSPSSSTPSAAVASPATHQTPLRTPVQTAPPATPPKMAPPRTPGSVSDTPRCRRDLVLPEHCEVTDPNLQDPMLKGDYESLPKLKAGLFVPWSNIAGPGQARFSAWAEHCPNMDLSLALRAIRFTSSCQGSCT</sequence>
<feature type="compositionally biased region" description="Pro residues" evidence="1">
    <location>
        <begin position="585"/>
        <end position="596"/>
    </location>
</feature>
<protein>
    <submittedName>
        <fullName evidence="2">Uncharacterized protein</fullName>
    </submittedName>
</protein>
<feature type="compositionally biased region" description="Low complexity" evidence="1">
    <location>
        <begin position="597"/>
        <end position="612"/>
    </location>
</feature>
<feature type="compositionally biased region" description="Low complexity" evidence="1">
    <location>
        <begin position="283"/>
        <end position="297"/>
    </location>
</feature>
<dbReference type="KEGG" id="cci:CC1G_15671"/>
<dbReference type="HOGENOM" id="CLU_380345_0_0_1"/>
<gene>
    <name evidence="2" type="ORF">CC1G_15671</name>
</gene>
<evidence type="ECO:0000313" key="2">
    <source>
        <dbReference type="EMBL" id="EFI26747.1"/>
    </source>
</evidence>
<feature type="region of interest" description="Disordered" evidence="1">
    <location>
        <begin position="506"/>
        <end position="532"/>
    </location>
</feature>
<evidence type="ECO:0000313" key="3">
    <source>
        <dbReference type="Proteomes" id="UP000001861"/>
    </source>
</evidence>
<dbReference type="GeneID" id="9379654"/>
<name>D6RQD1_COPC7</name>
<dbReference type="InParanoid" id="D6RQD1"/>
<dbReference type="OMA" id="SHNGEDY"/>
<dbReference type="EMBL" id="AACS02000011">
    <property type="protein sequence ID" value="EFI26747.1"/>
    <property type="molecule type" value="Genomic_DNA"/>
</dbReference>